<feature type="transmembrane region" description="Helical" evidence="7">
    <location>
        <begin position="150"/>
        <end position="169"/>
    </location>
</feature>
<dbReference type="AlphaFoldDB" id="A0A853A4C6"/>
<dbReference type="PANTHER" id="PTHR23515">
    <property type="entry name" value="HIGH-AFFINITY NITRATE TRANSPORTER 2.3"/>
    <property type="match status" value="1"/>
</dbReference>
<dbReference type="InterPro" id="IPR044772">
    <property type="entry name" value="NO3_transporter"/>
</dbReference>
<protein>
    <submittedName>
        <fullName evidence="8">NNP family nitrate/nitrite transporter-like MFS transporter</fullName>
    </submittedName>
</protein>
<comment type="subcellular location">
    <subcellularLocation>
        <location evidence="1">Membrane</location>
        <topology evidence="1">Multi-pass membrane protein</topology>
    </subcellularLocation>
</comment>
<feature type="transmembrane region" description="Helical" evidence="7">
    <location>
        <begin position="190"/>
        <end position="214"/>
    </location>
</feature>
<organism evidence="8 9">
    <name type="scientific">Allostreptomyces psammosilenae</name>
    <dbReference type="NCBI Taxonomy" id="1892865"/>
    <lineage>
        <taxon>Bacteria</taxon>
        <taxon>Bacillati</taxon>
        <taxon>Actinomycetota</taxon>
        <taxon>Actinomycetes</taxon>
        <taxon>Kitasatosporales</taxon>
        <taxon>Streptomycetaceae</taxon>
        <taxon>Allostreptomyces</taxon>
    </lineage>
</organism>
<dbReference type="EMBL" id="JACBZD010000001">
    <property type="protein sequence ID" value="NYI05352.1"/>
    <property type="molecule type" value="Genomic_DNA"/>
</dbReference>
<dbReference type="SUPFAM" id="SSF103473">
    <property type="entry name" value="MFS general substrate transporter"/>
    <property type="match status" value="1"/>
</dbReference>
<evidence type="ECO:0000256" key="7">
    <source>
        <dbReference type="SAM" id="Phobius"/>
    </source>
</evidence>
<feature type="transmembrane region" description="Helical" evidence="7">
    <location>
        <begin position="354"/>
        <end position="374"/>
    </location>
</feature>
<gene>
    <name evidence="8" type="ORF">FHU37_002295</name>
</gene>
<sequence length="485" mass="51310">MTSTDSVTPEGGRLAAEPATSPVTVESQRRGSRWIADWEPEDPEFWESTGRRIARRNLYHSVVAEHFGFAVWSLWSVLVLFMTAENGFSVTPDDKFLLVSMVTLVGAVLRLPYSFAVARFGGRNWTVFSALSLLVPTVAAALMVRNPDAPLWAFTLVAVLAGIGGGNFASSMTNINQFFPEREKGWALGLNAGAGNLGVAVVQLVGLLVIAVAGTAYPEIVPVIFLPFVLLAGFLAWRYMDNLVAARTNYSSYRAVLRDRHCWLISFLYIGTFGSFIGFGFAFGLVLQNDFGRTPLQAASLTFLGPLLGSFSRPLGGSLADRFGGARVTLWTFVAMVAGTGVVLAASFVDSLPVFIAGFIVVFVLTGIGNGSTYKMIPGIYAARAESAIGAGADPAAARAEGRRRSGAVIGIAGAVGALGGMLINLTFRESYNQFGDATGAIAAFLVYYVACIVVTSVVYLRRPSSGTAGGSAVPAQAPAAHEVV</sequence>
<dbReference type="InterPro" id="IPR011701">
    <property type="entry name" value="MFS"/>
</dbReference>
<evidence type="ECO:0000313" key="9">
    <source>
        <dbReference type="Proteomes" id="UP000567795"/>
    </source>
</evidence>
<dbReference type="InterPro" id="IPR036259">
    <property type="entry name" value="MFS_trans_sf"/>
</dbReference>
<evidence type="ECO:0000256" key="2">
    <source>
        <dbReference type="ARBA" id="ARBA00008432"/>
    </source>
</evidence>
<evidence type="ECO:0000256" key="1">
    <source>
        <dbReference type="ARBA" id="ARBA00004141"/>
    </source>
</evidence>
<name>A0A853A4C6_9ACTN</name>
<feature type="transmembrane region" description="Helical" evidence="7">
    <location>
        <begin position="125"/>
        <end position="144"/>
    </location>
</feature>
<proteinExistence type="inferred from homology"/>
<dbReference type="Gene3D" id="1.20.1250.20">
    <property type="entry name" value="MFS general substrate transporter like domains"/>
    <property type="match status" value="1"/>
</dbReference>
<evidence type="ECO:0000256" key="6">
    <source>
        <dbReference type="SAM" id="MobiDB-lite"/>
    </source>
</evidence>
<evidence type="ECO:0000256" key="3">
    <source>
        <dbReference type="ARBA" id="ARBA00022692"/>
    </source>
</evidence>
<feature type="transmembrane region" description="Helical" evidence="7">
    <location>
        <begin position="261"/>
        <end position="286"/>
    </location>
</feature>
<feature type="transmembrane region" description="Helical" evidence="7">
    <location>
        <begin position="96"/>
        <end position="113"/>
    </location>
</feature>
<dbReference type="Proteomes" id="UP000567795">
    <property type="component" value="Unassembled WGS sequence"/>
</dbReference>
<keyword evidence="5 7" id="KW-0472">Membrane</keyword>
<reference evidence="8 9" key="1">
    <citation type="submission" date="2020-07" db="EMBL/GenBank/DDBJ databases">
        <title>Sequencing the genomes of 1000 actinobacteria strains.</title>
        <authorList>
            <person name="Klenk H.-P."/>
        </authorList>
    </citation>
    <scope>NUCLEOTIDE SEQUENCE [LARGE SCALE GENOMIC DNA]</scope>
    <source>
        <strain evidence="8 9">DSM 42178</strain>
    </source>
</reference>
<feature type="transmembrane region" description="Helical" evidence="7">
    <location>
        <begin position="62"/>
        <end position="84"/>
    </location>
</feature>
<evidence type="ECO:0000256" key="5">
    <source>
        <dbReference type="ARBA" id="ARBA00023136"/>
    </source>
</evidence>
<feature type="transmembrane region" description="Helical" evidence="7">
    <location>
        <begin position="298"/>
        <end position="316"/>
    </location>
</feature>
<dbReference type="GO" id="GO:0015112">
    <property type="term" value="F:nitrate transmembrane transporter activity"/>
    <property type="evidence" value="ECO:0007669"/>
    <property type="project" value="InterPro"/>
</dbReference>
<dbReference type="RefSeq" id="WP_179814104.1">
    <property type="nucleotide sequence ID" value="NZ_JACBZD010000001.1"/>
</dbReference>
<dbReference type="Pfam" id="PF07690">
    <property type="entry name" value="MFS_1"/>
    <property type="match status" value="1"/>
</dbReference>
<feature type="region of interest" description="Disordered" evidence="6">
    <location>
        <begin position="1"/>
        <end position="28"/>
    </location>
</feature>
<feature type="transmembrane region" description="Helical" evidence="7">
    <location>
        <begin position="408"/>
        <end position="428"/>
    </location>
</feature>
<keyword evidence="4 7" id="KW-1133">Transmembrane helix</keyword>
<feature type="transmembrane region" description="Helical" evidence="7">
    <location>
        <begin position="440"/>
        <end position="461"/>
    </location>
</feature>
<comment type="caution">
    <text evidence="8">The sequence shown here is derived from an EMBL/GenBank/DDBJ whole genome shotgun (WGS) entry which is preliminary data.</text>
</comment>
<evidence type="ECO:0000313" key="8">
    <source>
        <dbReference type="EMBL" id="NYI05352.1"/>
    </source>
</evidence>
<accession>A0A853A4C6</accession>
<feature type="transmembrane region" description="Helical" evidence="7">
    <location>
        <begin position="328"/>
        <end position="348"/>
    </location>
</feature>
<evidence type="ECO:0000256" key="4">
    <source>
        <dbReference type="ARBA" id="ARBA00022989"/>
    </source>
</evidence>
<keyword evidence="9" id="KW-1185">Reference proteome</keyword>
<feature type="transmembrane region" description="Helical" evidence="7">
    <location>
        <begin position="220"/>
        <end position="240"/>
    </location>
</feature>
<comment type="similarity">
    <text evidence="2">Belongs to the major facilitator superfamily. Nitrate/nitrite porter (TC 2.A.1.8) family.</text>
</comment>
<dbReference type="GO" id="GO:0016020">
    <property type="term" value="C:membrane"/>
    <property type="evidence" value="ECO:0007669"/>
    <property type="project" value="UniProtKB-SubCell"/>
</dbReference>
<dbReference type="CDD" id="cd17341">
    <property type="entry name" value="MFS_NRT2_like"/>
    <property type="match status" value="1"/>
</dbReference>
<keyword evidence="3 7" id="KW-0812">Transmembrane</keyword>